<evidence type="ECO:0000256" key="4">
    <source>
        <dbReference type="ARBA" id="ARBA00022837"/>
    </source>
</evidence>
<evidence type="ECO:0000256" key="2">
    <source>
        <dbReference type="ARBA" id="ARBA00022692"/>
    </source>
</evidence>
<dbReference type="InterPro" id="IPR050174">
    <property type="entry name" value="Protocadherin/Cadherin-CA"/>
</dbReference>
<dbReference type="GO" id="GO:0005509">
    <property type="term" value="F:calcium ion binding"/>
    <property type="evidence" value="ECO:0007669"/>
    <property type="project" value="UniProtKB-UniRule"/>
</dbReference>
<evidence type="ECO:0000256" key="3">
    <source>
        <dbReference type="ARBA" id="ARBA00022737"/>
    </source>
</evidence>
<dbReference type="PROSITE" id="PS50268">
    <property type="entry name" value="CADHERIN_2"/>
    <property type="match status" value="1"/>
</dbReference>
<organism evidence="12">
    <name type="scientific">Hydatigena taeniaeformis</name>
    <name type="common">Feline tapeworm</name>
    <name type="synonym">Taenia taeniaeformis</name>
    <dbReference type="NCBI Taxonomy" id="6205"/>
    <lineage>
        <taxon>Eukaryota</taxon>
        <taxon>Metazoa</taxon>
        <taxon>Spiralia</taxon>
        <taxon>Lophotrochozoa</taxon>
        <taxon>Platyhelminthes</taxon>
        <taxon>Cestoda</taxon>
        <taxon>Eucestoda</taxon>
        <taxon>Cyclophyllidea</taxon>
        <taxon>Taeniidae</taxon>
        <taxon>Hydatigera</taxon>
    </lineage>
</organism>
<dbReference type="InterPro" id="IPR015919">
    <property type="entry name" value="Cadherin-like_sf"/>
</dbReference>
<dbReference type="CDD" id="cd11304">
    <property type="entry name" value="Cadherin_repeat"/>
    <property type="match status" value="1"/>
</dbReference>
<evidence type="ECO:0000256" key="6">
    <source>
        <dbReference type="ARBA" id="ARBA00023136"/>
    </source>
</evidence>
<dbReference type="InterPro" id="IPR020894">
    <property type="entry name" value="Cadherin_CS"/>
</dbReference>
<dbReference type="PANTHER" id="PTHR24028:SF146">
    <property type="entry name" value="CADHERIN 96CB, ISOFORM D-RELATED"/>
    <property type="match status" value="1"/>
</dbReference>
<keyword evidence="4 8" id="KW-0106">Calcium</keyword>
<reference evidence="12" key="1">
    <citation type="submission" date="2017-02" db="UniProtKB">
        <authorList>
            <consortium name="WormBaseParasite"/>
        </authorList>
    </citation>
    <scope>IDENTIFICATION</scope>
</reference>
<evidence type="ECO:0000259" key="9">
    <source>
        <dbReference type="PROSITE" id="PS50268"/>
    </source>
</evidence>
<comment type="subcellular location">
    <subcellularLocation>
        <location evidence="1">Membrane</location>
        <topology evidence="1">Single-pass membrane protein</topology>
    </subcellularLocation>
</comment>
<dbReference type="GO" id="GO:0007156">
    <property type="term" value="P:homophilic cell adhesion via plasma membrane adhesion molecules"/>
    <property type="evidence" value="ECO:0007669"/>
    <property type="project" value="InterPro"/>
</dbReference>
<dbReference type="GO" id="GO:0005886">
    <property type="term" value="C:plasma membrane"/>
    <property type="evidence" value="ECO:0007669"/>
    <property type="project" value="InterPro"/>
</dbReference>
<gene>
    <name evidence="10" type="ORF">TTAC_LOCUS3849</name>
</gene>
<name>A0A0R3WSX3_HYDTA</name>
<evidence type="ECO:0000313" key="11">
    <source>
        <dbReference type="Proteomes" id="UP000274429"/>
    </source>
</evidence>
<keyword evidence="11" id="KW-1185">Reference proteome</keyword>
<dbReference type="Proteomes" id="UP000274429">
    <property type="component" value="Unassembled WGS sequence"/>
</dbReference>
<dbReference type="OrthoDB" id="6162616at2759"/>
<keyword evidence="3" id="KW-0677">Repeat</keyword>
<dbReference type="PANTHER" id="PTHR24028">
    <property type="entry name" value="CADHERIN-87A"/>
    <property type="match status" value="1"/>
</dbReference>
<dbReference type="PROSITE" id="PS00232">
    <property type="entry name" value="CADHERIN_1"/>
    <property type="match status" value="1"/>
</dbReference>
<dbReference type="WBParaSite" id="TTAC_0000386301-mRNA-1">
    <property type="protein sequence ID" value="TTAC_0000386301-mRNA-1"/>
    <property type="gene ID" value="TTAC_0000386301"/>
</dbReference>
<keyword evidence="7" id="KW-0325">Glycoprotein</keyword>
<keyword evidence="5" id="KW-1133">Transmembrane helix</keyword>
<dbReference type="Gene3D" id="2.60.40.60">
    <property type="entry name" value="Cadherins"/>
    <property type="match status" value="2"/>
</dbReference>
<keyword evidence="6" id="KW-0472">Membrane</keyword>
<dbReference type="EMBL" id="UYWX01003148">
    <property type="protein sequence ID" value="VDM23560.1"/>
    <property type="molecule type" value="Genomic_DNA"/>
</dbReference>
<feature type="domain" description="Cadherin" evidence="9">
    <location>
        <begin position="21"/>
        <end position="69"/>
    </location>
</feature>
<reference evidence="10 11" key="2">
    <citation type="submission" date="2018-11" db="EMBL/GenBank/DDBJ databases">
        <authorList>
            <consortium name="Pathogen Informatics"/>
        </authorList>
    </citation>
    <scope>NUCLEOTIDE SEQUENCE [LARGE SCALE GENOMIC DNA]</scope>
</reference>
<evidence type="ECO:0000256" key="7">
    <source>
        <dbReference type="ARBA" id="ARBA00023180"/>
    </source>
</evidence>
<dbReference type="SUPFAM" id="SSF49313">
    <property type="entry name" value="Cadherin-like"/>
    <property type="match status" value="1"/>
</dbReference>
<dbReference type="PRINTS" id="PR00205">
    <property type="entry name" value="CADHERIN"/>
</dbReference>
<evidence type="ECO:0000256" key="8">
    <source>
        <dbReference type="PROSITE-ProRule" id="PRU00043"/>
    </source>
</evidence>
<dbReference type="STRING" id="6205.A0A0R3WSX3"/>
<keyword evidence="2" id="KW-0812">Transmembrane</keyword>
<evidence type="ECO:0000313" key="12">
    <source>
        <dbReference type="WBParaSite" id="TTAC_0000386301-mRNA-1"/>
    </source>
</evidence>
<sequence length="119" mass="13496">MWPVLPEFEMVWNVTACKLYLVLKKELDREVEPNYKFSIIARDGGDEPNTGSLGVIINVQDVNDNDPLFEESVYFAIIPESTKISSQIIQFRNSRRDVNLIANSFDKEVESTADIGNLA</sequence>
<evidence type="ECO:0000256" key="1">
    <source>
        <dbReference type="ARBA" id="ARBA00004167"/>
    </source>
</evidence>
<evidence type="ECO:0000256" key="5">
    <source>
        <dbReference type="ARBA" id="ARBA00022989"/>
    </source>
</evidence>
<proteinExistence type="predicted"/>
<dbReference type="InterPro" id="IPR002126">
    <property type="entry name" value="Cadherin-like_dom"/>
</dbReference>
<dbReference type="AlphaFoldDB" id="A0A0R3WSX3"/>
<evidence type="ECO:0000313" key="10">
    <source>
        <dbReference type="EMBL" id="VDM23560.1"/>
    </source>
</evidence>
<accession>A0A0R3WSX3</accession>
<protein>
    <submittedName>
        <fullName evidence="12">Cadherin domain-containing protein</fullName>
    </submittedName>
</protein>